<accession>C9LBC7</accession>
<evidence type="ECO:0000313" key="1">
    <source>
        <dbReference type="EMBL" id="EEX20434.1"/>
    </source>
</evidence>
<organism evidence="1 2">
    <name type="scientific">Blautia hansenii DSM 20583</name>
    <dbReference type="NCBI Taxonomy" id="537007"/>
    <lineage>
        <taxon>Bacteria</taxon>
        <taxon>Bacillati</taxon>
        <taxon>Bacillota</taxon>
        <taxon>Clostridia</taxon>
        <taxon>Lachnospirales</taxon>
        <taxon>Lachnospiraceae</taxon>
        <taxon>Blautia</taxon>
    </lineage>
</organism>
<sequence>MLQIMLQLASDFVKLPSVYRIKLEIIMNKRTKKLFLLLSLCLFYFLLSACLSKEEKAVKHAIEKEFNQIKSDDMQTIQNCIAAEELLPYYGDTEELEEDVASIFTLFYKDFNYKIEKISERENEASAKVTFSVIDAKKLAKDFSKTSLKKHIEQDAAPTGVEFSIHDSYLLLEKLLQKNHYKTKNITAKLSLVKEKESWKVLHNPSLQEALTGNFLSYVTDCNLLSPKEIVKTHFSSIKQFDAEQMKIYLALDTLFETEDTYNSSVAHAVASQISECFDFKILGEKKEDTEATVTASIVSVNFHSIMETYKEELSKWLETSESLAVGSEGRRQKEQEMLLSCIENNHNTISHDVEIHLINDGVNWKIQMNEKISEAIFGNVQEELLY</sequence>
<protein>
    <recommendedName>
        <fullName evidence="3">DUF5105 domain-containing protein</fullName>
    </recommendedName>
</protein>
<keyword evidence="2" id="KW-1185">Reference proteome</keyword>
<name>C9LBC7_BLAHA</name>
<evidence type="ECO:0008006" key="3">
    <source>
        <dbReference type="Google" id="ProtNLM"/>
    </source>
</evidence>
<gene>
    <name evidence="1" type="ORF">BLAHAN_06735</name>
</gene>
<dbReference type="eggNOG" id="ENOG5033VY0">
    <property type="taxonomic scope" value="Bacteria"/>
</dbReference>
<comment type="caution">
    <text evidence="1">The sequence shown here is derived from an EMBL/GenBank/DDBJ whole genome shotgun (WGS) entry which is preliminary data.</text>
</comment>
<dbReference type="AlphaFoldDB" id="C9LBC7"/>
<proteinExistence type="predicted"/>
<dbReference type="EMBL" id="ABYU02000043">
    <property type="protein sequence ID" value="EEX20434.1"/>
    <property type="molecule type" value="Genomic_DNA"/>
</dbReference>
<dbReference type="HOGENOM" id="CLU_718993_0_0_9"/>
<evidence type="ECO:0000313" key="2">
    <source>
        <dbReference type="Proteomes" id="UP000003755"/>
    </source>
</evidence>
<dbReference type="Proteomes" id="UP000003755">
    <property type="component" value="Unassembled WGS sequence"/>
</dbReference>
<dbReference type="KEGG" id="bhan:CGC63_05240"/>
<reference evidence="1" key="1">
    <citation type="submission" date="2009-09" db="EMBL/GenBank/DDBJ databases">
        <authorList>
            <person name="Weinstock G."/>
            <person name="Sodergren E."/>
            <person name="Clifton S."/>
            <person name="Fulton L."/>
            <person name="Fulton B."/>
            <person name="Courtney L."/>
            <person name="Fronick C."/>
            <person name="Harrison M."/>
            <person name="Strong C."/>
            <person name="Farmer C."/>
            <person name="Delahaunty K."/>
            <person name="Markovic C."/>
            <person name="Hall O."/>
            <person name="Minx P."/>
            <person name="Tomlinson C."/>
            <person name="Mitreva M."/>
            <person name="Nelson J."/>
            <person name="Hou S."/>
            <person name="Wollam A."/>
            <person name="Pepin K.H."/>
            <person name="Johnson M."/>
            <person name="Bhonagiri V."/>
            <person name="Nash W.E."/>
            <person name="Warren W."/>
            <person name="Chinwalla A."/>
            <person name="Mardis E.R."/>
            <person name="Wilson R.K."/>
        </authorList>
    </citation>
    <scope>NUCLEOTIDE SEQUENCE [LARGE SCALE GENOMIC DNA]</scope>
    <source>
        <strain evidence="1">DSM 20583</strain>
    </source>
</reference>
<dbReference type="STRING" id="537007.BLAHAN_06735"/>